<keyword evidence="3" id="KW-1185">Reference proteome</keyword>
<evidence type="ECO:0000313" key="3">
    <source>
        <dbReference type="Proteomes" id="UP000499080"/>
    </source>
</evidence>
<gene>
    <name evidence="2" type="ORF">AVEN_263901_1</name>
</gene>
<dbReference type="EMBL" id="BGPR01006679">
    <property type="protein sequence ID" value="GBN20982.1"/>
    <property type="molecule type" value="Genomic_DNA"/>
</dbReference>
<protein>
    <submittedName>
        <fullName evidence="2">Uncharacterized protein</fullName>
    </submittedName>
</protein>
<accession>A0A4Y2M2I9</accession>
<organism evidence="2 3">
    <name type="scientific">Araneus ventricosus</name>
    <name type="common">Orbweaver spider</name>
    <name type="synonym">Epeira ventricosa</name>
    <dbReference type="NCBI Taxonomy" id="182803"/>
    <lineage>
        <taxon>Eukaryota</taxon>
        <taxon>Metazoa</taxon>
        <taxon>Ecdysozoa</taxon>
        <taxon>Arthropoda</taxon>
        <taxon>Chelicerata</taxon>
        <taxon>Arachnida</taxon>
        <taxon>Araneae</taxon>
        <taxon>Araneomorphae</taxon>
        <taxon>Entelegynae</taxon>
        <taxon>Araneoidea</taxon>
        <taxon>Araneidae</taxon>
        <taxon>Araneus</taxon>
    </lineage>
</organism>
<sequence>MKWRERFPTEQYSAVLAEFSKKISAEDGSDALYLDGEVTEYSDLKSDSETDLENNPVQEECRDSNSNTNVCIIHPFILKSYYNINKYSISFKQARPLKPVAPIVSRP</sequence>
<dbReference type="Proteomes" id="UP000499080">
    <property type="component" value="Unassembled WGS sequence"/>
</dbReference>
<comment type="caution">
    <text evidence="2">The sequence shown here is derived from an EMBL/GenBank/DDBJ whole genome shotgun (WGS) entry which is preliminary data.</text>
</comment>
<dbReference type="AlphaFoldDB" id="A0A4Y2M2I9"/>
<evidence type="ECO:0000256" key="1">
    <source>
        <dbReference type="SAM" id="MobiDB-lite"/>
    </source>
</evidence>
<evidence type="ECO:0000313" key="2">
    <source>
        <dbReference type="EMBL" id="GBN20982.1"/>
    </source>
</evidence>
<reference evidence="2 3" key="1">
    <citation type="journal article" date="2019" name="Sci. Rep.">
        <title>Orb-weaving spider Araneus ventricosus genome elucidates the spidroin gene catalogue.</title>
        <authorList>
            <person name="Kono N."/>
            <person name="Nakamura H."/>
            <person name="Ohtoshi R."/>
            <person name="Moran D.A.P."/>
            <person name="Shinohara A."/>
            <person name="Yoshida Y."/>
            <person name="Fujiwara M."/>
            <person name="Mori M."/>
            <person name="Tomita M."/>
            <person name="Arakawa K."/>
        </authorList>
    </citation>
    <scope>NUCLEOTIDE SEQUENCE [LARGE SCALE GENOMIC DNA]</scope>
</reference>
<proteinExistence type="predicted"/>
<feature type="region of interest" description="Disordered" evidence="1">
    <location>
        <begin position="44"/>
        <end position="64"/>
    </location>
</feature>
<name>A0A4Y2M2I9_ARAVE</name>